<feature type="signal peptide" evidence="1">
    <location>
        <begin position="1"/>
        <end position="22"/>
    </location>
</feature>
<keyword evidence="1" id="KW-0732">Signal</keyword>
<dbReference type="AlphaFoldDB" id="A0A059G131"/>
<dbReference type="Proteomes" id="UP000025061">
    <property type="component" value="Unassembled WGS sequence"/>
</dbReference>
<sequence>MMRAIAAAGLAALMTACASAPAGTPPAEPVVKLTDEEFAPIVYAAHFKTKPVEKADEALGQLLARPDVTDTQKADALQRRGFLRGLYVADWPEAYPQCAMRDYLAALELGPTEKVKGQIMEGLEYQVSRRIYFNQAPFLGVPEDCKPYVTEALALLGPGK</sequence>
<comment type="caution">
    <text evidence="2">The sequence shown here is derived from an EMBL/GenBank/DDBJ whole genome shotgun (WGS) entry which is preliminary data.</text>
</comment>
<evidence type="ECO:0008006" key="4">
    <source>
        <dbReference type="Google" id="ProtNLM"/>
    </source>
</evidence>
<proteinExistence type="predicted"/>
<reference evidence="2 3" key="1">
    <citation type="submission" date="2013-04" db="EMBL/GenBank/DDBJ databases">
        <title>Hyphomonas hirschiana VP5 Genome Sequencing.</title>
        <authorList>
            <person name="Lai Q."/>
            <person name="Shao Z."/>
        </authorList>
    </citation>
    <scope>NUCLEOTIDE SEQUENCE [LARGE SCALE GENOMIC DNA]</scope>
    <source>
        <strain evidence="2 3">VP5</strain>
    </source>
</reference>
<evidence type="ECO:0000256" key="1">
    <source>
        <dbReference type="SAM" id="SignalP"/>
    </source>
</evidence>
<name>A0A059G131_9PROT</name>
<organism evidence="2 3">
    <name type="scientific">Hyphomonas hirschiana VP5</name>
    <dbReference type="NCBI Taxonomy" id="1280951"/>
    <lineage>
        <taxon>Bacteria</taxon>
        <taxon>Pseudomonadati</taxon>
        <taxon>Pseudomonadota</taxon>
        <taxon>Alphaproteobacteria</taxon>
        <taxon>Hyphomonadales</taxon>
        <taxon>Hyphomonadaceae</taxon>
        <taxon>Hyphomonas</taxon>
    </lineage>
</organism>
<protein>
    <recommendedName>
        <fullName evidence="4">Lipoprotein</fullName>
    </recommendedName>
</protein>
<dbReference type="EMBL" id="ARYI01000001">
    <property type="protein sequence ID" value="KCZ96451.1"/>
    <property type="molecule type" value="Genomic_DNA"/>
</dbReference>
<dbReference type="PROSITE" id="PS51257">
    <property type="entry name" value="PROKAR_LIPOPROTEIN"/>
    <property type="match status" value="1"/>
</dbReference>
<evidence type="ECO:0000313" key="3">
    <source>
        <dbReference type="Proteomes" id="UP000025061"/>
    </source>
</evidence>
<keyword evidence="3" id="KW-1185">Reference proteome</keyword>
<gene>
    <name evidence="2" type="ORF">HHI_02190</name>
</gene>
<dbReference type="RefSeq" id="WP_035590170.1">
    <property type="nucleotide sequence ID" value="NZ_ARYI01000001.1"/>
</dbReference>
<dbReference type="OrthoDB" id="7632641at2"/>
<evidence type="ECO:0000313" key="2">
    <source>
        <dbReference type="EMBL" id="KCZ96451.1"/>
    </source>
</evidence>
<feature type="chain" id="PRO_5001578454" description="Lipoprotein" evidence="1">
    <location>
        <begin position="23"/>
        <end position="160"/>
    </location>
</feature>
<accession>A0A059G131</accession>
<dbReference type="PATRIC" id="fig|1280951.3.peg.441"/>